<dbReference type="InterPro" id="IPR007317">
    <property type="entry name" value="GET4"/>
</dbReference>
<dbReference type="Proteomes" id="UP001217089">
    <property type="component" value="Unassembled WGS sequence"/>
</dbReference>
<feature type="compositionally biased region" description="Low complexity" evidence="2">
    <location>
        <begin position="253"/>
        <end position="269"/>
    </location>
</feature>
<dbReference type="SUPFAM" id="SSF48452">
    <property type="entry name" value="TPR-like"/>
    <property type="match status" value="1"/>
</dbReference>
<dbReference type="PANTHER" id="PTHR12875:SF0">
    <property type="entry name" value="GOLGI TO ER TRAFFIC PROTEIN 4 HOMOLOG"/>
    <property type="match status" value="1"/>
</dbReference>
<protein>
    <recommendedName>
        <fullName evidence="5">Golgi to ER traffic protein 4 homolog</fullName>
    </recommendedName>
</protein>
<comment type="similarity">
    <text evidence="1">Belongs to the GET4 family.</text>
</comment>
<evidence type="ECO:0000313" key="4">
    <source>
        <dbReference type="Proteomes" id="UP001217089"/>
    </source>
</evidence>
<dbReference type="PANTHER" id="PTHR12875">
    <property type="entry name" value="GOLGI TO ER TRAFFIC PROTEIN 4 HOMOLOG"/>
    <property type="match status" value="1"/>
</dbReference>
<evidence type="ECO:0000256" key="2">
    <source>
        <dbReference type="SAM" id="MobiDB-lite"/>
    </source>
</evidence>
<accession>A0ABQ9FQC0</accession>
<dbReference type="InterPro" id="IPR011990">
    <property type="entry name" value="TPR-like_helical_dom_sf"/>
</dbReference>
<evidence type="ECO:0000313" key="3">
    <source>
        <dbReference type="EMBL" id="KAJ8318901.1"/>
    </source>
</evidence>
<dbReference type="Gene3D" id="1.25.40.10">
    <property type="entry name" value="Tetratricopeptide repeat domain"/>
    <property type="match status" value="2"/>
</dbReference>
<gene>
    <name evidence="3" type="ORF">KUTeg_003992</name>
</gene>
<organism evidence="3 4">
    <name type="scientific">Tegillarca granosa</name>
    <name type="common">Malaysian cockle</name>
    <name type="synonym">Anadara granosa</name>
    <dbReference type="NCBI Taxonomy" id="220873"/>
    <lineage>
        <taxon>Eukaryota</taxon>
        <taxon>Metazoa</taxon>
        <taxon>Spiralia</taxon>
        <taxon>Lophotrochozoa</taxon>
        <taxon>Mollusca</taxon>
        <taxon>Bivalvia</taxon>
        <taxon>Autobranchia</taxon>
        <taxon>Pteriomorphia</taxon>
        <taxon>Arcoida</taxon>
        <taxon>Arcoidea</taxon>
        <taxon>Arcidae</taxon>
        <taxon>Tegillarca</taxon>
    </lineage>
</organism>
<comment type="caution">
    <text evidence="3">The sequence shown here is derived from an EMBL/GenBank/DDBJ whole genome shotgun (WGS) entry which is preliminary data.</text>
</comment>
<dbReference type="EMBL" id="JARBDR010000214">
    <property type="protein sequence ID" value="KAJ8318901.1"/>
    <property type="molecule type" value="Genomic_DNA"/>
</dbReference>
<name>A0ABQ9FQC0_TEGGR</name>
<dbReference type="Pfam" id="PF04190">
    <property type="entry name" value="GET4"/>
    <property type="match status" value="1"/>
</dbReference>
<feature type="region of interest" description="Disordered" evidence="2">
    <location>
        <begin position="244"/>
        <end position="269"/>
    </location>
</feature>
<reference evidence="3 4" key="1">
    <citation type="submission" date="2022-12" db="EMBL/GenBank/DDBJ databases">
        <title>Chromosome-level genome of Tegillarca granosa.</title>
        <authorList>
            <person name="Kim J."/>
        </authorList>
    </citation>
    <scope>NUCLEOTIDE SEQUENCE [LARGE SCALE GENOMIC DNA]</scope>
    <source>
        <strain evidence="3">Teg-2019</strain>
        <tissue evidence="3">Adductor muscle</tissue>
    </source>
</reference>
<sequence>MASSRVGGAERVLSKCQSCIDEGNFYEAHQMYRTLSFRYKGQNKYAEAINLLYEGAYKLLQYNQHTSGADLALLLIDLLNTSLSPVTDDIIEKNYVQARYHLIHSTDGTNCAAMLIEHHVTKGYQSEADLFIAQAVLQYLCLQNKDTAQVVFNTYTKNHPDVEDGPPFYKPLLNFIWFLLLALEGGKVTVFTILCEKYQTSIKRDPTYREYLDRIGQLFFGLPPPKTQPQGMFGNLLQSLMGAGNDDDEDIMQQSTSSSQMSLSQVDLD</sequence>
<proteinExistence type="inferred from homology"/>
<evidence type="ECO:0008006" key="5">
    <source>
        <dbReference type="Google" id="ProtNLM"/>
    </source>
</evidence>
<evidence type="ECO:0000256" key="1">
    <source>
        <dbReference type="ARBA" id="ARBA00005351"/>
    </source>
</evidence>
<keyword evidence="4" id="KW-1185">Reference proteome</keyword>